<sequence length="231" mass="24980">MKKTLLFLLLGLVSSTAAFAQARPGGTLTSKDYTGGKTTESGNTGFGVKGGYNFSRPYGDEIPNGSAYHNYHVGVYGQFGFNNFSSVQVELLYNRKGYNSDINSYNGTVLTKTNQATRLDYFELPILYVANLTNNFSVHIGPQVSLLTKAKSGDKDLGLAENGFNTVDFGGIVGGAFRVGPARIGARYDLGFGKIFDTSKKFTYPGSTVTYTNPSIHNQVVQVYVALGLRQ</sequence>
<keyword evidence="1" id="KW-0732">Signal</keyword>
<dbReference type="InterPro" id="IPR025665">
    <property type="entry name" value="Beta-barrel_OMP_2"/>
</dbReference>
<dbReference type="Pfam" id="PF13568">
    <property type="entry name" value="OMP_b-brl_2"/>
    <property type="match status" value="1"/>
</dbReference>
<gene>
    <name evidence="3" type="ORF">MON38_04750</name>
</gene>
<name>A0A9X1VHV0_9BACT</name>
<organism evidence="3 4">
    <name type="scientific">Hymenobacter cyanobacteriorum</name>
    <dbReference type="NCBI Taxonomy" id="2926463"/>
    <lineage>
        <taxon>Bacteria</taxon>
        <taxon>Pseudomonadati</taxon>
        <taxon>Bacteroidota</taxon>
        <taxon>Cytophagia</taxon>
        <taxon>Cytophagales</taxon>
        <taxon>Hymenobacteraceae</taxon>
        <taxon>Hymenobacter</taxon>
    </lineage>
</organism>
<accession>A0A9X1VHV0</accession>
<reference evidence="3" key="1">
    <citation type="submission" date="2022-03" db="EMBL/GenBank/DDBJ databases">
        <title>Bacterial whole genome sequence for Hymenobacter sp. DH14.</title>
        <authorList>
            <person name="Le V."/>
        </authorList>
    </citation>
    <scope>NUCLEOTIDE SEQUENCE</scope>
    <source>
        <strain evidence="3">DH14</strain>
    </source>
</reference>
<dbReference type="AlphaFoldDB" id="A0A9X1VHV0"/>
<proteinExistence type="predicted"/>
<dbReference type="RefSeq" id="WP_241934983.1">
    <property type="nucleotide sequence ID" value="NZ_JALBGC010000001.1"/>
</dbReference>
<evidence type="ECO:0000256" key="1">
    <source>
        <dbReference type="SAM" id="SignalP"/>
    </source>
</evidence>
<feature type="chain" id="PRO_5040942179" evidence="1">
    <location>
        <begin position="21"/>
        <end position="231"/>
    </location>
</feature>
<evidence type="ECO:0000313" key="4">
    <source>
        <dbReference type="Proteomes" id="UP001139193"/>
    </source>
</evidence>
<evidence type="ECO:0000259" key="2">
    <source>
        <dbReference type="Pfam" id="PF13568"/>
    </source>
</evidence>
<dbReference type="Proteomes" id="UP001139193">
    <property type="component" value="Unassembled WGS sequence"/>
</dbReference>
<keyword evidence="4" id="KW-1185">Reference proteome</keyword>
<dbReference type="EMBL" id="JALBGC010000001">
    <property type="protein sequence ID" value="MCI1186716.1"/>
    <property type="molecule type" value="Genomic_DNA"/>
</dbReference>
<comment type="caution">
    <text evidence="3">The sequence shown here is derived from an EMBL/GenBank/DDBJ whole genome shotgun (WGS) entry which is preliminary data.</text>
</comment>
<feature type="signal peptide" evidence="1">
    <location>
        <begin position="1"/>
        <end position="20"/>
    </location>
</feature>
<evidence type="ECO:0000313" key="3">
    <source>
        <dbReference type="EMBL" id="MCI1186716.1"/>
    </source>
</evidence>
<protein>
    <submittedName>
        <fullName evidence="3">PorT family protein</fullName>
    </submittedName>
</protein>
<feature type="domain" description="Outer membrane protein beta-barrel" evidence="2">
    <location>
        <begin position="42"/>
        <end position="197"/>
    </location>
</feature>